<dbReference type="PANTHER" id="PTHR30055">
    <property type="entry name" value="HTH-TYPE TRANSCRIPTIONAL REGULATOR RUTR"/>
    <property type="match status" value="1"/>
</dbReference>
<dbReference type="SUPFAM" id="SSF46689">
    <property type="entry name" value="Homeodomain-like"/>
    <property type="match status" value="1"/>
</dbReference>
<keyword evidence="8" id="KW-1185">Reference proteome</keyword>
<organism evidence="7 8">
    <name type="scientific">Maricaulis salignorans</name>
    <dbReference type="NCBI Taxonomy" id="144026"/>
    <lineage>
        <taxon>Bacteria</taxon>
        <taxon>Pseudomonadati</taxon>
        <taxon>Pseudomonadota</taxon>
        <taxon>Alphaproteobacteria</taxon>
        <taxon>Maricaulales</taxon>
        <taxon>Maricaulaceae</taxon>
        <taxon>Maricaulis</taxon>
    </lineage>
</organism>
<protein>
    <submittedName>
        <fullName evidence="7">DNA-binding transcriptional regulator, AcrR family</fullName>
    </submittedName>
</protein>
<dbReference type="InterPro" id="IPR001647">
    <property type="entry name" value="HTH_TetR"/>
</dbReference>
<dbReference type="RefSeq" id="WP_091771805.1">
    <property type="nucleotide sequence ID" value="NZ_FNHG01000024.1"/>
</dbReference>
<dbReference type="PROSITE" id="PS01081">
    <property type="entry name" value="HTH_TETR_1"/>
    <property type="match status" value="1"/>
</dbReference>
<dbReference type="OrthoDB" id="9811084at2"/>
<dbReference type="STRING" id="144026.SAMN04488568_12429"/>
<evidence type="ECO:0000256" key="4">
    <source>
        <dbReference type="PROSITE-ProRule" id="PRU00335"/>
    </source>
</evidence>
<name>A0A1G9WEE0_9PROT</name>
<evidence type="ECO:0000313" key="7">
    <source>
        <dbReference type="EMBL" id="SDM82840.1"/>
    </source>
</evidence>
<sequence>MSTSLSSTSPKSPKTARGQRTRNRLLDAAEESFGENGFHSSSIGDITRRASVALGTFYVYFDSKDEIFRALVAHMGEMTRSWIAERVKGATDRLDAEHKGLVAYIEFARAHPNLYRIIEEAQFVAPDAYKAHYDSFADRYRRNLEEAAERGEISDGNQETRAWALIGMSVFLGLRFGIWEPARSADEIAREASDLISRGLAP</sequence>
<dbReference type="EMBL" id="FNHG01000024">
    <property type="protein sequence ID" value="SDM82840.1"/>
    <property type="molecule type" value="Genomic_DNA"/>
</dbReference>
<dbReference type="Proteomes" id="UP000199759">
    <property type="component" value="Unassembled WGS sequence"/>
</dbReference>
<dbReference type="GO" id="GO:0003700">
    <property type="term" value="F:DNA-binding transcription factor activity"/>
    <property type="evidence" value="ECO:0007669"/>
    <property type="project" value="TreeGrafter"/>
</dbReference>
<dbReference type="Gene3D" id="1.10.357.10">
    <property type="entry name" value="Tetracycline Repressor, domain 2"/>
    <property type="match status" value="1"/>
</dbReference>
<dbReference type="SUPFAM" id="SSF48498">
    <property type="entry name" value="Tetracyclin repressor-like, C-terminal domain"/>
    <property type="match status" value="1"/>
</dbReference>
<dbReference type="InterPro" id="IPR009057">
    <property type="entry name" value="Homeodomain-like_sf"/>
</dbReference>
<evidence type="ECO:0000259" key="6">
    <source>
        <dbReference type="PROSITE" id="PS50977"/>
    </source>
</evidence>
<proteinExistence type="predicted"/>
<feature type="DNA-binding region" description="H-T-H motif" evidence="4">
    <location>
        <begin position="42"/>
        <end position="61"/>
    </location>
</feature>
<dbReference type="PRINTS" id="PR00455">
    <property type="entry name" value="HTHTETR"/>
</dbReference>
<dbReference type="InterPro" id="IPR023772">
    <property type="entry name" value="DNA-bd_HTH_TetR-type_CS"/>
</dbReference>
<dbReference type="Pfam" id="PF00440">
    <property type="entry name" value="TetR_N"/>
    <property type="match status" value="1"/>
</dbReference>
<keyword evidence="1" id="KW-0805">Transcription regulation</keyword>
<dbReference type="AlphaFoldDB" id="A0A1G9WEE0"/>
<reference evidence="7 8" key="1">
    <citation type="submission" date="2016-10" db="EMBL/GenBank/DDBJ databases">
        <authorList>
            <person name="de Groot N.N."/>
        </authorList>
    </citation>
    <scope>NUCLEOTIDE SEQUENCE [LARGE SCALE GENOMIC DNA]</scope>
    <source>
        <strain evidence="7 8">DSM 16077</strain>
    </source>
</reference>
<evidence type="ECO:0000256" key="3">
    <source>
        <dbReference type="ARBA" id="ARBA00023163"/>
    </source>
</evidence>
<feature type="domain" description="HTH tetR-type" evidence="6">
    <location>
        <begin position="19"/>
        <end position="79"/>
    </location>
</feature>
<evidence type="ECO:0000256" key="2">
    <source>
        <dbReference type="ARBA" id="ARBA00023125"/>
    </source>
</evidence>
<gene>
    <name evidence="7" type="ORF">SAMN04488568_12429</name>
</gene>
<dbReference type="InterPro" id="IPR036271">
    <property type="entry name" value="Tet_transcr_reg_TetR-rel_C_sf"/>
</dbReference>
<accession>A0A1G9WEE0</accession>
<keyword evidence="3" id="KW-0804">Transcription</keyword>
<evidence type="ECO:0000313" key="8">
    <source>
        <dbReference type="Proteomes" id="UP000199759"/>
    </source>
</evidence>
<feature type="compositionally biased region" description="Low complexity" evidence="5">
    <location>
        <begin position="1"/>
        <end position="15"/>
    </location>
</feature>
<dbReference type="Gene3D" id="1.10.10.60">
    <property type="entry name" value="Homeodomain-like"/>
    <property type="match status" value="1"/>
</dbReference>
<dbReference type="GO" id="GO:0000976">
    <property type="term" value="F:transcription cis-regulatory region binding"/>
    <property type="evidence" value="ECO:0007669"/>
    <property type="project" value="TreeGrafter"/>
</dbReference>
<feature type="region of interest" description="Disordered" evidence="5">
    <location>
        <begin position="1"/>
        <end position="22"/>
    </location>
</feature>
<keyword evidence="2 4" id="KW-0238">DNA-binding</keyword>
<dbReference type="PANTHER" id="PTHR30055:SF234">
    <property type="entry name" value="HTH-TYPE TRANSCRIPTIONAL REGULATOR BETI"/>
    <property type="match status" value="1"/>
</dbReference>
<evidence type="ECO:0000256" key="5">
    <source>
        <dbReference type="SAM" id="MobiDB-lite"/>
    </source>
</evidence>
<dbReference type="InterPro" id="IPR050109">
    <property type="entry name" value="HTH-type_TetR-like_transc_reg"/>
</dbReference>
<dbReference type="PROSITE" id="PS50977">
    <property type="entry name" value="HTH_TETR_2"/>
    <property type="match status" value="1"/>
</dbReference>
<evidence type="ECO:0000256" key="1">
    <source>
        <dbReference type="ARBA" id="ARBA00023015"/>
    </source>
</evidence>